<reference evidence="1 2" key="2">
    <citation type="journal article" date="2023" name="Mol. Biol. Evol.">
        <title>Genomics of Secondarily Temperate Adaptation in the Only Non-Antarctic Icefish.</title>
        <authorList>
            <person name="Rivera-Colon A.G."/>
            <person name="Rayamajhi N."/>
            <person name="Minhas B.F."/>
            <person name="Madrigal G."/>
            <person name="Bilyk K.T."/>
            <person name="Yoon V."/>
            <person name="Hune M."/>
            <person name="Gregory S."/>
            <person name="Cheng C.H.C."/>
            <person name="Catchen J.M."/>
        </authorList>
    </citation>
    <scope>NUCLEOTIDE SEQUENCE [LARGE SCALE GENOMIC DNA]</scope>
    <source>
        <strain evidence="1">JMC-PN-2008</strain>
    </source>
</reference>
<evidence type="ECO:0000313" key="1">
    <source>
        <dbReference type="EMBL" id="KAK5864961.1"/>
    </source>
</evidence>
<name>A0AAN7XIX0_ELEMC</name>
<sequence length="96" mass="10585">MMCRGLVNVPKVLIVSVVFPGCTLPRLLEALSQLISSSLQRCVIACAQPRVNMKFEKAKLIEKRRRSDGHSEVAVQRYVFGRAGKGTSGKEVKKLA</sequence>
<dbReference type="Proteomes" id="UP001346869">
    <property type="component" value="Unassembled WGS sequence"/>
</dbReference>
<dbReference type="EMBL" id="JAUZQC010000010">
    <property type="protein sequence ID" value="KAK5864961.1"/>
    <property type="molecule type" value="Genomic_DNA"/>
</dbReference>
<evidence type="ECO:0000313" key="2">
    <source>
        <dbReference type="Proteomes" id="UP001346869"/>
    </source>
</evidence>
<proteinExistence type="predicted"/>
<comment type="caution">
    <text evidence="1">The sequence shown here is derived from an EMBL/GenBank/DDBJ whole genome shotgun (WGS) entry which is preliminary data.</text>
</comment>
<keyword evidence="2" id="KW-1185">Reference proteome</keyword>
<dbReference type="AlphaFoldDB" id="A0AAN7XIX0"/>
<reference evidence="1 2" key="1">
    <citation type="journal article" date="2023" name="Genes (Basel)">
        <title>Chromosome-Level Genome Assembly and Circadian Gene Repertoire of the Patagonia Blennie Eleginops maclovinus-The Closest Ancestral Proxy of Antarctic Cryonotothenioids.</title>
        <authorList>
            <person name="Cheng C.C."/>
            <person name="Rivera-Colon A.G."/>
            <person name="Minhas B.F."/>
            <person name="Wilson L."/>
            <person name="Rayamajhi N."/>
            <person name="Vargas-Chacoff L."/>
            <person name="Catchen J.M."/>
        </authorList>
    </citation>
    <scope>NUCLEOTIDE SEQUENCE [LARGE SCALE GENOMIC DNA]</scope>
    <source>
        <strain evidence="1">JMC-PN-2008</strain>
    </source>
</reference>
<gene>
    <name evidence="1" type="ORF">PBY51_016160</name>
</gene>
<organism evidence="1 2">
    <name type="scientific">Eleginops maclovinus</name>
    <name type="common">Patagonian blennie</name>
    <name type="synonym">Eleginus maclovinus</name>
    <dbReference type="NCBI Taxonomy" id="56733"/>
    <lineage>
        <taxon>Eukaryota</taxon>
        <taxon>Metazoa</taxon>
        <taxon>Chordata</taxon>
        <taxon>Craniata</taxon>
        <taxon>Vertebrata</taxon>
        <taxon>Euteleostomi</taxon>
        <taxon>Actinopterygii</taxon>
        <taxon>Neopterygii</taxon>
        <taxon>Teleostei</taxon>
        <taxon>Neoteleostei</taxon>
        <taxon>Acanthomorphata</taxon>
        <taxon>Eupercaria</taxon>
        <taxon>Perciformes</taxon>
        <taxon>Notothenioidei</taxon>
        <taxon>Eleginopidae</taxon>
        <taxon>Eleginops</taxon>
    </lineage>
</organism>
<protein>
    <submittedName>
        <fullName evidence="1">Uncharacterized protein</fullName>
    </submittedName>
</protein>
<accession>A0AAN7XIX0</accession>